<keyword evidence="7" id="KW-1185">Reference proteome</keyword>
<dbReference type="RefSeq" id="WP_377862343.1">
    <property type="nucleotide sequence ID" value="NZ_JBHLZU010000034.1"/>
</dbReference>
<dbReference type="EMBL" id="JBHLZU010000034">
    <property type="protein sequence ID" value="MFB9909428.1"/>
    <property type="molecule type" value="Genomic_DNA"/>
</dbReference>
<evidence type="ECO:0008006" key="8">
    <source>
        <dbReference type="Google" id="ProtNLM"/>
    </source>
</evidence>
<proteinExistence type="inferred from homology"/>
<keyword evidence="4" id="KW-0802">TPR repeat</keyword>
<evidence type="ECO:0000313" key="7">
    <source>
        <dbReference type="Proteomes" id="UP001589693"/>
    </source>
</evidence>
<evidence type="ECO:0000256" key="5">
    <source>
        <dbReference type="ARBA" id="ARBA00038253"/>
    </source>
</evidence>
<gene>
    <name evidence="6" type="ORF">ACFFQA_36300</name>
</gene>
<dbReference type="SMART" id="SM00028">
    <property type="entry name" value="TPR"/>
    <property type="match status" value="6"/>
</dbReference>
<name>A0ABV6A8A9_9PSEU</name>
<evidence type="ECO:0000256" key="3">
    <source>
        <dbReference type="ARBA" id="ARBA00022737"/>
    </source>
</evidence>
<comment type="subcellular location">
    <subcellularLocation>
        <location evidence="1">Cytoplasm</location>
    </subcellularLocation>
</comment>
<keyword evidence="3" id="KW-0677">Repeat</keyword>
<reference evidence="6 7" key="1">
    <citation type="submission" date="2024-09" db="EMBL/GenBank/DDBJ databases">
        <authorList>
            <person name="Sun Q."/>
            <person name="Mori K."/>
        </authorList>
    </citation>
    <scope>NUCLEOTIDE SEQUENCE [LARGE SCALE GENOMIC DNA]</scope>
    <source>
        <strain evidence="6 7">TBRC 7907</strain>
    </source>
</reference>
<dbReference type="PANTHER" id="PTHR46630">
    <property type="entry name" value="TETRATRICOPEPTIDE REPEAT PROTEIN 29"/>
    <property type="match status" value="1"/>
</dbReference>
<sequence>MSLTHQQLDEMMVAAWQLPFGPSATAAAEEVIQHADANMWPDLQYAGRILATRCYQYGAEPSKAFVTFSWCLNAYDRGEADPRFDHQLFWYFKWMVGSLTTFPEVPLDRARAVLDDMERRYKIAGHGMNAVHQRREMLARHIGDMDTAREQYRLWNASARDAMSDCERCEPGAKVNHLVRLGRYEEAIEVAQPGLVSDGDCSEQPQGILTNLLVAYLRTGRLEEAVDAHRRAYRAMQHDRGELHAIGSHLRFCALTGNHSRGLELLERHIGWLEEPPTPMAEMWFAGAAANLLARLVDAGYDDITVRRPGGEVEVRDLLPELAARAREIAARFDARNGTGEQGERVRELIEAEPIVEYLPLSGVARRAELLEEVESSTPAAGVVESIVDPVELADLAELEFLRDNDSVSAEAWERFDELCPEPNSLLLARRVTGLGAHAAGEEPEEAERHWLRALELFTEAGEEALALAVRSRIGMIRCLLGRPDDGLPMITDAVDRLGELGEAEQQVRALSRLASAYQTQNRVDEAWETLTRARELVEPTGDTELTADVVLAMVPLLVQRQDIGAALALAERAISLYSTVPGTNRLRQAQFMAANLRAGAGEFDVADGLLAEAAHSTSPVLRAAALHTRGRVAMDQNRFEHATEHLTDAVAVFSNAGEPVHAAHVRVDLAAAALNNERFSDAADAAEEALPVLERAGATDEDFRARFLLAKAYEVLGQQAQAVDLLDQVSAHFVAGGDFAGAAQMFTNAGEILDRLDRDGEAAAHFAAAADACQAAGEMPLEEVANRRAAALSWHWAHNMERCMAELSTADTLAAALPEGEPHALWQRSLVSYDGARIFANVGEFTTALERALVAIKGFRELGAAVEATIAEVLRGRLLANLDRRDEAVTVLTAALAEVPEEAEGQREHIQALLTELRHP</sequence>
<dbReference type="InterPro" id="IPR011990">
    <property type="entry name" value="TPR-like_helical_dom_sf"/>
</dbReference>
<accession>A0ABV6A8A9</accession>
<evidence type="ECO:0000256" key="2">
    <source>
        <dbReference type="ARBA" id="ARBA00022490"/>
    </source>
</evidence>
<dbReference type="InterPro" id="IPR051476">
    <property type="entry name" value="Bac_ResReg_Asp_Phosphatase"/>
</dbReference>
<evidence type="ECO:0000313" key="6">
    <source>
        <dbReference type="EMBL" id="MFB9909428.1"/>
    </source>
</evidence>
<comment type="caution">
    <text evidence="6">The sequence shown here is derived from an EMBL/GenBank/DDBJ whole genome shotgun (WGS) entry which is preliminary data.</text>
</comment>
<dbReference type="InterPro" id="IPR019734">
    <property type="entry name" value="TPR_rpt"/>
</dbReference>
<dbReference type="Gene3D" id="1.25.40.10">
    <property type="entry name" value="Tetratricopeptide repeat domain"/>
    <property type="match status" value="4"/>
</dbReference>
<protein>
    <recommendedName>
        <fullName evidence="8">Tetratricopeptide repeat protein</fullName>
    </recommendedName>
</protein>
<dbReference type="PANTHER" id="PTHR46630:SF1">
    <property type="entry name" value="TETRATRICOPEPTIDE REPEAT PROTEIN 29"/>
    <property type="match status" value="1"/>
</dbReference>
<dbReference type="SUPFAM" id="SSF48452">
    <property type="entry name" value="TPR-like"/>
    <property type="match status" value="3"/>
</dbReference>
<dbReference type="Proteomes" id="UP001589693">
    <property type="component" value="Unassembled WGS sequence"/>
</dbReference>
<comment type="similarity">
    <text evidence="5">Belongs to the Rap family.</text>
</comment>
<organism evidence="6 7">
    <name type="scientific">Allokutzneria oryzae</name>
    <dbReference type="NCBI Taxonomy" id="1378989"/>
    <lineage>
        <taxon>Bacteria</taxon>
        <taxon>Bacillati</taxon>
        <taxon>Actinomycetota</taxon>
        <taxon>Actinomycetes</taxon>
        <taxon>Pseudonocardiales</taxon>
        <taxon>Pseudonocardiaceae</taxon>
        <taxon>Allokutzneria</taxon>
    </lineage>
</organism>
<evidence type="ECO:0000256" key="4">
    <source>
        <dbReference type="ARBA" id="ARBA00022803"/>
    </source>
</evidence>
<keyword evidence="2" id="KW-0963">Cytoplasm</keyword>
<evidence type="ECO:0000256" key="1">
    <source>
        <dbReference type="ARBA" id="ARBA00004496"/>
    </source>
</evidence>